<proteinExistence type="predicted"/>
<evidence type="ECO:0000313" key="3">
    <source>
        <dbReference type="Proteomes" id="UP000520767"/>
    </source>
</evidence>
<protein>
    <submittedName>
        <fullName evidence="2">Uncharacterized protein</fullName>
    </submittedName>
</protein>
<reference evidence="2 3" key="1">
    <citation type="submission" date="2020-08" db="EMBL/GenBank/DDBJ databases">
        <title>Genomic Encyclopedia of Type Strains, Phase III (KMG-III): the genomes of soil and plant-associated and newly described type strains.</title>
        <authorList>
            <person name="Whitman W."/>
        </authorList>
    </citation>
    <scope>NUCLEOTIDE SEQUENCE [LARGE SCALE GENOMIC DNA]</scope>
    <source>
        <strain evidence="2 3">CECT 8960</strain>
    </source>
</reference>
<gene>
    <name evidence="2" type="ORF">FHR82_002395</name>
</gene>
<dbReference type="AlphaFoldDB" id="A0A7W7VDG6"/>
<name>A0A7W7VDG6_9PSEU</name>
<dbReference type="Proteomes" id="UP000520767">
    <property type="component" value="Unassembled WGS sequence"/>
</dbReference>
<keyword evidence="3" id="KW-1185">Reference proteome</keyword>
<organism evidence="2 3">
    <name type="scientific">Actinophytocola algeriensis</name>
    <dbReference type="NCBI Taxonomy" id="1768010"/>
    <lineage>
        <taxon>Bacteria</taxon>
        <taxon>Bacillati</taxon>
        <taxon>Actinomycetota</taxon>
        <taxon>Actinomycetes</taxon>
        <taxon>Pseudonocardiales</taxon>
        <taxon>Pseudonocardiaceae</taxon>
    </lineage>
</organism>
<sequence length="57" mass="6234">MILSQLVDADELKALTPEELRDMILRLDDEVVYGATEELVPDPAPSQQAPSGEQAQP</sequence>
<accession>A0A7W7VDG6</accession>
<comment type="caution">
    <text evidence="2">The sequence shown here is derived from an EMBL/GenBank/DDBJ whole genome shotgun (WGS) entry which is preliminary data.</text>
</comment>
<evidence type="ECO:0000256" key="1">
    <source>
        <dbReference type="SAM" id="MobiDB-lite"/>
    </source>
</evidence>
<dbReference type="EMBL" id="JACHJQ010000002">
    <property type="protein sequence ID" value="MBB4906178.1"/>
    <property type="molecule type" value="Genomic_DNA"/>
</dbReference>
<evidence type="ECO:0000313" key="2">
    <source>
        <dbReference type="EMBL" id="MBB4906178.1"/>
    </source>
</evidence>
<feature type="region of interest" description="Disordered" evidence="1">
    <location>
        <begin position="36"/>
        <end position="57"/>
    </location>
</feature>
<dbReference type="RefSeq" id="WP_184810288.1">
    <property type="nucleotide sequence ID" value="NZ_JACHJQ010000002.1"/>
</dbReference>
<feature type="compositionally biased region" description="Polar residues" evidence="1">
    <location>
        <begin position="45"/>
        <end position="57"/>
    </location>
</feature>